<feature type="domain" description="CMP/dCMP-type deaminase" evidence="7">
    <location>
        <begin position="13"/>
        <end position="134"/>
    </location>
</feature>
<keyword evidence="2 6" id="KW-0479">Metal-binding</keyword>
<feature type="binding site" evidence="6">
    <location>
        <position position="97"/>
    </location>
    <ligand>
        <name>Zn(2+)</name>
        <dbReference type="ChEBI" id="CHEBI:29105"/>
        <note>catalytic</note>
    </ligand>
</feature>
<dbReference type="PROSITE" id="PS51747">
    <property type="entry name" value="CYT_DCMP_DEAMINASES_2"/>
    <property type="match status" value="1"/>
</dbReference>
<reference evidence="8 9" key="1">
    <citation type="submission" date="2019-03" db="EMBL/GenBank/DDBJ databases">
        <title>Genomic Encyclopedia of Archaeal and Bacterial Type Strains, Phase II (KMG-II): from individual species to whole genera.</title>
        <authorList>
            <person name="Goeker M."/>
        </authorList>
    </citation>
    <scope>NUCLEOTIDE SEQUENCE [LARGE SCALE GENOMIC DNA]</scope>
    <source>
        <strain evidence="8 9">RL-C</strain>
    </source>
</reference>
<evidence type="ECO:0000256" key="3">
    <source>
        <dbReference type="ARBA" id="ARBA00022801"/>
    </source>
</evidence>
<evidence type="ECO:0000256" key="5">
    <source>
        <dbReference type="ARBA" id="ARBA00048045"/>
    </source>
</evidence>
<dbReference type="InterPro" id="IPR002125">
    <property type="entry name" value="CMP_dCMP_dom"/>
</dbReference>
<feature type="binding site" evidence="6">
    <location>
        <position position="94"/>
    </location>
    <ligand>
        <name>Zn(2+)</name>
        <dbReference type="ChEBI" id="CHEBI:29105"/>
        <note>catalytic</note>
    </ligand>
</feature>
<comment type="catalytic activity">
    <reaction evidence="5 6">
        <text>adenosine(34) in tRNA + H2O + H(+) = inosine(34) in tRNA + NH4(+)</text>
        <dbReference type="Rhea" id="RHEA:43168"/>
        <dbReference type="Rhea" id="RHEA-COMP:10373"/>
        <dbReference type="Rhea" id="RHEA-COMP:10374"/>
        <dbReference type="ChEBI" id="CHEBI:15377"/>
        <dbReference type="ChEBI" id="CHEBI:15378"/>
        <dbReference type="ChEBI" id="CHEBI:28938"/>
        <dbReference type="ChEBI" id="CHEBI:74411"/>
        <dbReference type="ChEBI" id="CHEBI:82852"/>
        <dbReference type="EC" id="3.5.4.33"/>
    </reaction>
</comment>
<keyword evidence="9" id="KW-1185">Reference proteome</keyword>
<comment type="subunit">
    <text evidence="6">Homodimer.</text>
</comment>
<organism evidence="8 9">
    <name type="scientific">Acetobacteroides hydrogenigenes</name>
    <dbReference type="NCBI Taxonomy" id="979970"/>
    <lineage>
        <taxon>Bacteria</taxon>
        <taxon>Pseudomonadati</taxon>
        <taxon>Bacteroidota</taxon>
        <taxon>Bacteroidia</taxon>
        <taxon>Bacteroidales</taxon>
        <taxon>Rikenellaceae</taxon>
        <taxon>Acetobacteroides</taxon>
    </lineage>
</organism>
<dbReference type="Proteomes" id="UP000294830">
    <property type="component" value="Unassembled WGS sequence"/>
</dbReference>
<proteinExistence type="inferred from homology"/>
<comment type="cofactor">
    <cofactor evidence="6">
        <name>Zn(2+)</name>
        <dbReference type="ChEBI" id="CHEBI:29105"/>
    </cofactor>
    <text evidence="6">Binds 1 zinc ion per subunit.</text>
</comment>
<evidence type="ECO:0000256" key="2">
    <source>
        <dbReference type="ARBA" id="ARBA00022723"/>
    </source>
</evidence>
<evidence type="ECO:0000256" key="1">
    <source>
        <dbReference type="ARBA" id="ARBA00022694"/>
    </source>
</evidence>
<dbReference type="InterPro" id="IPR016193">
    <property type="entry name" value="Cytidine_deaminase-like"/>
</dbReference>
<comment type="similarity">
    <text evidence="6">Belongs to the cytidine and deoxycytidylate deaminase family.</text>
</comment>
<name>A0A4V2RNB7_9BACT</name>
<dbReference type="GO" id="GO:0002100">
    <property type="term" value="P:tRNA wobble adenosine to inosine editing"/>
    <property type="evidence" value="ECO:0007669"/>
    <property type="project" value="UniProtKB-UniRule"/>
</dbReference>
<evidence type="ECO:0000256" key="6">
    <source>
        <dbReference type="HAMAP-Rule" id="MF_00972"/>
    </source>
</evidence>
<dbReference type="CDD" id="cd01285">
    <property type="entry name" value="nucleoside_deaminase"/>
    <property type="match status" value="1"/>
</dbReference>
<sequence length="159" mass="17975">MYFNELSMTDIEKKDEHFMREALKEAHYALSRDEVPIGAIVVLNERIVARAHNLTEALNDATAHAEMQALTAAANTIGGKYLDKCTLYVTVEPCPMCASAAYWTHLGRLVYGTIDEKRGYQNIERGLLHPRTEVKGGVLKDECSALMVNFFKNKRQKLR</sequence>
<dbReference type="EC" id="3.5.4.33" evidence="6"/>
<gene>
    <name evidence="6" type="primary">tadA</name>
    <name evidence="8" type="ORF">CLV25_11668</name>
</gene>
<keyword evidence="3 6" id="KW-0378">Hydrolase</keyword>
<dbReference type="PANTHER" id="PTHR11079">
    <property type="entry name" value="CYTOSINE DEAMINASE FAMILY MEMBER"/>
    <property type="match status" value="1"/>
</dbReference>
<evidence type="ECO:0000256" key="4">
    <source>
        <dbReference type="ARBA" id="ARBA00022833"/>
    </source>
</evidence>
<feature type="active site" description="Proton donor" evidence="6">
    <location>
        <position position="66"/>
    </location>
</feature>
<dbReference type="InterPro" id="IPR028883">
    <property type="entry name" value="tRNA_aden_deaminase"/>
</dbReference>
<keyword evidence="4 6" id="KW-0862">Zinc</keyword>
<evidence type="ECO:0000313" key="9">
    <source>
        <dbReference type="Proteomes" id="UP000294830"/>
    </source>
</evidence>
<dbReference type="Gene3D" id="3.40.140.10">
    <property type="entry name" value="Cytidine Deaminase, domain 2"/>
    <property type="match status" value="1"/>
</dbReference>
<dbReference type="SUPFAM" id="SSF53927">
    <property type="entry name" value="Cytidine deaminase-like"/>
    <property type="match status" value="1"/>
</dbReference>
<dbReference type="AlphaFoldDB" id="A0A4V2RNB7"/>
<comment type="function">
    <text evidence="6">Catalyzes the deamination of adenosine to inosine at the wobble position 34 of tRNA(Arg2).</text>
</comment>
<dbReference type="HAMAP" id="MF_00972">
    <property type="entry name" value="tRNA_aden_deaminase"/>
    <property type="match status" value="1"/>
</dbReference>
<evidence type="ECO:0000259" key="7">
    <source>
        <dbReference type="PROSITE" id="PS51747"/>
    </source>
</evidence>
<evidence type="ECO:0000313" key="8">
    <source>
        <dbReference type="EMBL" id="TCN63090.1"/>
    </source>
</evidence>
<keyword evidence="1 6" id="KW-0819">tRNA processing</keyword>
<dbReference type="EMBL" id="SLWB01000016">
    <property type="protein sequence ID" value="TCN63090.1"/>
    <property type="molecule type" value="Genomic_DNA"/>
</dbReference>
<dbReference type="GO" id="GO:0008270">
    <property type="term" value="F:zinc ion binding"/>
    <property type="evidence" value="ECO:0007669"/>
    <property type="project" value="UniProtKB-UniRule"/>
</dbReference>
<dbReference type="Pfam" id="PF00383">
    <property type="entry name" value="dCMP_cyt_deam_1"/>
    <property type="match status" value="1"/>
</dbReference>
<comment type="caution">
    <text evidence="8">The sequence shown here is derived from an EMBL/GenBank/DDBJ whole genome shotgun (WGS) entry which is preliminary data.</text>
</comment>
<feature type="binding site" evidence="6">
    <location>
        <position position="64"/>
    </location>
    <ligand>
        <name>Zn(2+)</name>
        <dbReference type="ChEBI" id="CHEBI:29105"/>
        <note>catalytic</note>
    </ligand>
</feature>
<dbReference type="PANTHER" id="PTHR11079:SF202">
    <property type="entry name" value="TRNA-SPECIFIC ADENOSINE DEAMINASE"/>
    <property type="match status" value="1"/>
</dbReference>
<protein>
    <recommendedName>
        <fullName evidence="6">tRNA-specific adenosine deaminase</fullName>
        <ecNumber evidence="6">3.5.4.33</ecNumber>
    </recommendedName>
</protein>
<dbReference type="GO" id="GO:0052717">
    <property type="term" value="F:tRNA-specific adenosine-34 deaminase activity"/>
    <property type="evidence" value="ECO:0007669"/>
    <property type="project" value="UniProtKB-UniRule"/>
</dbReference>
<accession>A0A4V2RNB7</accession>